<sequence length="65" mass="7566">MQVHSSRPVLVELEELYRIALREHGPQGRSSQLIERSLAQERQGAPRTQQPRPQAARERTPERPR</sequence>
<evidence type="ECO:0000256" key="1">
    <source>
        <dbReference type="SAM" id="MobiDB-lite"/>
    </source>
</evidence>
<organism evidence="2 3">
    <name type="scientific">Ramlibacter rhizophilus</name>
    <dbReference type="NCBI Taxonomy" id="1781167"/>
    <lineage>
        <taxon>Bacteria</taxon>
        <taxon>Pseudomonadati</taxon>
        <taxon>Pseudomonadota</taxon>
        <taxon>Betaproteobacteria</taxon>
        <taxon>Burkholderiales</taxon>
        <taxon>Comamonadaceae</taxon>
        <taxon>Ramlibacter</taxon>
    </lineage>
</organism>
<comment type="caution">
    <text evidence="2">The sequence shown here is derived from an EMBL/GenBank/DDBJ whole genome shotgun (WGS) entry which is preliminary data.</text>
</comment>
<protein>
    <submittedName>
        <fullName evidence="2">Uncharacterized protein</fullName>
    </submittedName>
</protein>
<evidence type="ECO:0000313" key="3">
    <source>
        <dbReference type="Proteomes" id="UP000297564"/>
    </source>
</evidence>
<dbReference type="RefSeq" id="WP_135283702.1">
    <property type="nucleotide sequence ID" value="NZ_SMLL01000001.1"/>
</dbReference>
<proteinExistence type="predicted"/>
<feature type="region of interest" description="Disordered" evidence="1">
    <location>
        <begin position="23"/>
        <end position="65"/>
    </location>
</feature>
<dbReference type="Proteomes" id="UP000297564">
    <property type="component" value="Unassembled WGS sequence"/>
</dbReference>
<feature type="compositionally biased region" description="Basic and acidic residues" evidence="1">
    <location>
        <begin position="55"/>
        <end position="65"/>
    </location>
</feature>
<keyword evidence="3" id="KW-1185">Reference proteome</keyword>
<gene>
    <name evidence="2" type="ORF">EZ242_03455</name>
</gene>
<dbReference type="EMBL" id="SMLL01000001">
    <property type="protein sequence ID" value="TFZ04820.1"/>
    <property type="molecule type" value="Genomic_DNA"/>
</dbReference>
<evidence type="ECO:0000313" key="2">
    <source>
        <dbReference type="EMBL" id="TFZ04820.1"/>
    </source>
</evidence>
<dbReference type="AlphaFoldDB" id="A0A4Z0C2X3"/>
<name>A0A4Z0C2X3_9BURK</name>
<reference evidence="2 3" key="1">
    <citation type="submission" date="2019-03" db="EMBL/GenBank/DDBJ databases">
        <title>Ramlibacter rhizophilus CCTCC AB2015357, whole genome shotgun sequence.</title>
        <authorList>
            <person name="Zhang X."/>
            <person name="Feng G."/>
            <person name="Zhu H."/>
        </authorList>
    </citation>
    <scope>NUCLEOTIDE SEQUENCE [LARGE SCALE GENOMIC DNA]</scope>
    <source>
        <strain evidence="2 3">CCTCC AB2015357</strain>
    </source>
</reference>
<accession>A0A4Z0C2X3</accession>